<keyword evidence="2" id="KW-0472">Membrane</keyword>
<dbReference type="Proteomes" id="UP000637695">
    <property type="component" value="Unassembled WGS sequence"/>
</dbReference>
<protein>
    <submittedName>
        <fullName evidence="3">Uncharacterized protein</fullName>
    </submittedName>
</protein>
<sequence>MAQVGFRIWWQHAQAKQEQRWAAVESWLEEYGALVLDVVRDGPWPEEVAWRALEEVFAAAYRAYPAIVRRHDPRGWLLAEAKRWQARLRERQEGPQDGPGERAEGFDHPEDTAPSVPDATGKPEDVPHTLPLVLHVRTLQRLRATTAQLEAERRHHGPRWTAHAVGWTIVVGLLAVGYGLYGEGWRHFSLWHGPSMPQQRVQPASSSSSSSPAS</sequence>
<comment type="caution">
    <text evidence="3">The sequence shown here is derived from an EMBL/GenBank/DDBJ whole genome shotgun (WGS) entry which is preliminary data.</text>
</comment>
<feature type="region of interest" description="Disordered" evidence="1">
    <location>
        <begin position="90"/>
        <end position="126"/>
    </location>
</feature>
<feature type="transmembrane region" description="Helical" evidence="2">
    <location>
        <begin position="160"/>
        <end position="181"/>
    </location>
</feature>
<dbReference type="AlphaFoldDB" id="A0A917K2M2"/>
<proteinExistence type="predicted"/>
<keyword evidence="2" id="KW-1133">Transmembrane helix</keyword>
<reference evidence="3" key="1">
    <citation type="journal article" date="2014" name="Int. J. Syst. Evol. Microbiol.">
        <title>Complete genome sequence of Corynebacterium casei LMG S-19264T (=DSM 44701T), isolated from a smear-ripened cheese.</title>
        <authorList>
            <consortium name="US DOE Joint Genome Institute (JGI-PGF)"/>
            <person name="Walter F."/>
            <person name="Albersmeier A."/>
            <person name="Kalinowski J."/>
            <person name="Ruckert C."/>
        </authorList>
    </citation>
    <scope>NUCLEOTIDE SEQUENCE</scope>
    <source>
        <strain evidence="3">JCM 18487</strain>
    </source>
</reference>
<organism evidence="3 4">
    <name type="scientific">Alicyclobacillus cellulosilyticus</name>
    <dbReference type="NCBI Taxonomy" id="1003997"/>
    <lineage>
        <taxon>Bacteria</taxon>
        <taxon>Bacillati</taxon>
        <taxon>Bacillota</taxon>
        <taxon>Bacilli</taxon>
        <taxon>Bacillales</taxon>
        <taxon>Alicyclobacillaceae</taxon>
        <taxon>Alicyclobacillus</taxon>
    </lineage>
</organism>
<keyword evidence="2" id="KW-0812">Transmembrane</keyword>
<keyword evidence="4" id="KW-1185">Reference proteome</keyword>
<name>A0A917K2M2_9BACL</name>
<reference evidence="3" key="2">
    <citation type="submission" date="2020-09" db="EMBL/GenBank/DDBJ databases">
        <authorList>
            <person name="Sun Q."/>
            <person name="Ohkuma M."/>
        </authorList>
    </citation>
    <scope>NUCLEOTIDE SEQUENCE</scope>
    <source>
        <strain evidence="3">JCM 18487</strain>
    </source>
</reference>
<dbReference type="RefSeq" id="WP_188880680.1">
    <property type="nucleotide sequence ID" value="NZ_BMOY01000002.1"/>
</dbReference>
<accession>A0A917K2M2</accession>
<dbReference type="EMBL" id="BMOY01000002">
    <property type="protein sequence ID" value="GGI96443.1"/>
    <property type="molecule type" value="Genomic_DNA"/>
</dbReference>
<feature type="compositionally biased region" description="Basic and acidic residues" evidence="1">
    <location>
        <begin position="90"/>
        <end position="111"/>
    </location>
</feature>
<gene>
    <name evidence="3" type="ORF">GCM10010885_02700</name>
</gene>
<evidence type="ECO:0000313" key="4">
    <source>
        <dbReference type="Proteomes" id="UP000637695"/>
    </source>
</evidence>
<evidence type="ECO:0000256" key="2">
    <source>
        <dbReference type="SAM" id="Phobius"/>
    </source>
</evidence>
<evidence type="ECO:0000256" key="1">
    <source>
        <dbReference type="SAM" id="MobiDB-lite"/>
    </source>
</evidence>
<evidence type="ECO:0000313" key="3">
    <source>
        <dbReference type="EMBL" id="GGI96443.1"/>
    </source>
</evidence>